<organism evidence="10 11">
    <name type="scientific">Polynucleobacter brandtiae</name>
    <dbReference type="NCBI Taxonomy" id="1938816"/>
    <lineage>
        <taxon>Bacteria</taxon>
        <taxon>Pseudomonadati</taxon>
        <taxon>Pseudomonadota</taxon>
        <taxon>Betaproteobacteria</taxon>
        <taxon>Burkholderiales</taxon>
        <taxon>Burkholderiaceae</taxon>
        <taxon>Polynucleobacter</taxon>
    </lineage>
</organism>
<feature type="domain" description="Pyrroline-5-carboxylate reductase catalytic N-terminal" evidence="8">
    <location>
        <begin position="12"/>
        <end position="96"/>
    </location>
</feature>
<keyword evidence="3 4" id="KW-0560">Oxidoreductase</keyword>
<evidence type="ECO:0000313" key="10">
    <source>
        <dbReference type="EMBL" id="PJI79251.1"/>
    </source>
</evidence>
<dbReference type="InterPro" id="IPR036291">
    <property type="entry name" value="NAD(P)-bd_dom_sf"/>
</dbReference>
<comment type="subcellular location">
    <subcellularLocation>
        <location evidence="4">Cytoplasm</location>
    </subcellularLocation>
</comment>
<evidence type="ECO:0000256" key="2">
    <source>
        <dbReference type="ARBA" id="ARBA00022857"/>
    </source>
</evidence>
<feature type="domain" description="Pyrroline-5-carboxylate reductase dimerisation" evidence="9">
    <location>
        <begin position="181"/>
        <end position="285"/>
    </location>
</feature>
<gene>
    <name evidence="4" type="primary">proC</name>
    <name evidence="10" type="ORF">B0G85_1355</name>
</gene>
<dbReference type="SUPFAM" id="SSF51735">
    <property type="entry name" value="NAD(P)-binding Rossmann-fold domains"/>
    <property type="match status" value="1"/>
</dbReference>
<dbReference type="Proteomes" id="UP000229366">
    <property type="component" value="Unassembled WGS sequence"/>
</dbReference>
<dbReference type="OrthoDB" id="9805754at2"/>
<dbReference type="RefSeq" id="WP_100379678.1">
    <property type="nucleotide sequence ID" value="NZ_CBCSBW010000003.1"/>
</dbReference>
<keyword evidence="4 7" id="KW-0641">Proline biosynthesis</keyword>
<dbReference type="GO" id="GO:0055129">
    <property type="term" value="P:L-proline biosynthetic process"/>
    <property type="evidence" value="ECO:0007669"/>
    <property type="project" value="UniProtKB-UniRule"/>
</dbReference>
<comment type="catalytic activity">
    <reaction evidence="4">
        <text>L-proline + NAD(+) = (S)-1-pyrroline-5-carboxylate + NADH + 2 H(+)</text>
        <dbReference type="Rhea" id="RHEA:14105"/>
        <dbReference type="ChEBI" id="CHEBI:15378"/>
        <dbReference type="ChEBI" id="CHEBI:17388"/>
        <dbReference type="ChEBI" id="CHEBI:57540"/>
        <dbReference type="ChEBI" id="CHEBI:57945"/>
        <dbReference type="ChEBI" id="CHEBI:60039"/>
        <dbReference type="EC" id="1.5.1.2"/>
    </reaction>
</comment>
<evidence type="ECO:0000259" key="8">
    <source>
        <dbReference type="Pfam" id="PF03807"/>
    </source>
</evidence>
<dbReference type="EC" id="1.5.1.2" evidence="4 5"/>
<dbReference type="SUPFAM" id="SSF48179">
    <property type="entry name" value="6-phosphogluconate dehydrogenase C-terminal domain-like"/>
    <property type="match status" value="1"/>
</dbReference>
<dbReference type="EMBL" id="PGTX01000003">
    <property type="protein sequence ID" value="PJI79251.1"/>
    <property type="molecule type" value="Genomic_DNA"/>
</dbReference>
<name>A0A2M8VQ00_9BURK</name>
<evidence type="ECO:0000256" key="1">
    <source>
        <dbReference type="ARBA" id="ARBA00005525"/>
    </source>
</evidence>
<evidence type="ECO:0000313" key="11">
    <source>
        <dbReference type="Proteomes" id="UP000229366"/>
    </source>
</evidence>
<sequence>MNTTSMNQNAHITFIGGGNMGRALISGLLASGFRIGQFSVVEANAVTNQKLQQDFGIQVMNTLDQIAFDFSKNNVVVMAVKPQDFSLVAKTLRAKLKPSPTSLVTPVIAPLVLSIAAGIQLQDMRRWLDHDCCVRAMPNTPALIGKGITGLFADASVGATNHALAETICNAVGQAVWVKEERLIDAVTAVSGSGPAYVFAFLEALQASGEKLGLDAITARKLAYATLEGASELAHNSDEPASILRERVTSKGGTTAAALDVLKQLDWQGTLEKAIHAADQRSQAMGNEFGRG</sequence>
<dbReference type="InterPro" id="IPR029036">
    <property type="entry name" value="P5CR_dimer"/>
</dbReference>
<keyword evidence="4" id="KW-0963">Cytoplasm</keyword>
<evidence type="ECO:0000259" key="9">
    <source>
        <dbReference type="Pfam" id="PF14748"/>
    </source>
</evidence>
<comment type="pathway">
    <text evidence="4 7">Amino-acid biosynthesis; L-proline biosynthesis; L-proline from L-glutamate 5-semialdehyde: step 1/1.</text>
</comment>
<comment type="similarity">
    <text evidence="1 4 7">Belongs to the pyrroline-5-carboxylate reductase family.</text>
</comment>
<feature type="binding site" evidence="6">
    <location>
        <begin position="79"/>
        <end position="82"/>
    </location>
    <ligand>
        <name>NADP(+)</name>
        <dbReference type="ChEBI" id="CHEBI:58349"/>
    </ligand>
</feature>
<dbReference type="InterPro" id="IPR028939">
    <property type="entry name" value="P5C_Rdtase_cat_N"/>
</dbReference>
<dbReference type="FunFam" id="1.10.3730.10:FF:000001">
    <property type="entry name" value="Pyrroline-5-carboxylate reductase"/>
    <property type="match status" value="1"/>
</dbReference>
<keyword evidence="2 4" id="KW-0521">NADP</keyword>
<dbReference type="PANTHER" id="PTHR11645">
    <property type="entry name" value="PYRROLINE-5-CARBOXYLATE REDUCTASE"/>
    <property type="match status" value="1"/>
</dbReference>
<dbReference type="NCBIfam" id="TIGR00112">
    <property type="entry name" value="proC"/>
    <property type="match status" value="1"/>
</dbReference>
<dbReference type="InterPro" id="IPR008927">
    <property type="entry name" value="6-PGluconate_DH-like_C_sf"/>
</dbReference>
<accession>A0A2M8VQ00</accession>
<dbReference type="Gene3D" id="1.10.3730.10">
    <property type="entry name" value="ProC C-terminal domain-like"/>
    <property type="match status" value="1"/>
</dbReference>
<protein>
    <recommendedName>
        <fullName evidence="4 5">Pyrroline-5-carboxylate reductase</fullName>
        <shortName evidence="4">P5C reductase</shortName>
        <shortName evidence="4">P5CR</shortName>
        <ecNumber evidence="4 5">1.5.1.2</ecNumber>
    </recommendedName>
    <alternativeName>
        <fullName evidence="4">PCA reductase</fullName>
    </alternativeName>
</protein>
<evidence type="ECO:0000256" key="6">
    <source>
        <dbReference type="PIRSR" id="PIRSR000193-1"/>
    </source>
</evidence>
<reference evidence="10 11" key="1">
    <citation type="submission" date="2017-11" db="EMBL/GenBank/DDBJ databases">
        <title>Genomic Encyclopedia of Type Strains, Phase III (KMG-III): the genomes of soil and plant-associated and newly described type strains.</title>
        <authorList>
            <person name="Whitman W."/>
        </authorList>
    </citation>
    <scope>NUCLEOTIDE SEQUENCE [LARGE SCALE GENOMIC DNA]</scope>
    <source>
        <strain evidence="10 11">UB-Domo-W1</strain>
    </source>
</reference>
<dbReference type="PANTHER" id="PTHR11645:SF0">
    <property type="entry name" value="PYRROLINE-5-CARBOXYLATE REDUCTASE 3"/>
    <property type="match status" value="1"/>
</dbReference>
<evidence type="ECO:0000256" key="3">
    <source>
        <dbReference type="ARBA" id="ARBA00023002"/>
    </source>
</evidence>
<evidence type="ECO:0000256" key="5">
    <source>
        <dbReference type="NCBIfam" id="TIGR00112"/>
    </source>
</evidence>
<dbReference type="InterPro" id="IPR000304">
    <property type="entry name" value="Pyrroline-COOH_reductase"/>
</dbReference>
<dbReference type="PIRSF" id="PIRSF000193">
    <property type="entry name" value="Pyrrol-5-carb_rd"/>
    <property type="match status" value="1"/>
</dbReference>
<keyword evidence="4 7" id="KW-0028">Amino-acid biosynthesis</keyword>
<dbReference type="InterPro" id="IPR053790">
    <property type="entry name" value="P5CR-like_CS"/>
</dbReference>
<dbReference type="Pfam" id="PF14748">
    <property type="entry name" value="P5CR_dimer"/>
    <property type="match status" value="1"/>
</dbReference>
<comment type="function">
    <text evidence="4">Catalyzes the reduction of 1-pyrroline-5-carboxylate (PCA) to L-proline.</text>
</comment>
<dbReference type="Pfam" id="PF03807">
    <property type="entry name" value="F420_oxidored"/>
    <property type="match status" value="1"/>
</dbReference>
<dbReference type="AlphaFoldDB" id="A0A2M8VQ00"/>
<comment type="caution">
    <text evidence="10">The sequence shown here is derived from an EMBL/GenBank/DDBJ whole genome shotgun (WGS) entry which is preliminary data.</text>
</comment>
<proteinExistence type="inferred from homology"/>
<dbReference type="UniPathway" id="UPA00098">
    <property type="reaction ID" value="UER00361"/>
</dbReference>
<dbReference type="GO" id="GO:0004735">
    <property type="term" value="F:pyrroline-5-carboxylate reductase activity"/>
    <property type="evidence" value="ECO:0007669"/>
    <property type="project" value="UniProtKB-UniRule"/>
</dbReference>
<dbReference type="PROSITE" id="PS00521">
    <property type="entry name" value="P5CR"/>
    <property type="match status" value="1"/>
</dbReference>
<dbReference type="HAMAP" id="MF_01925">
    <property type="entry name" value="P5C_reductase"/>
    <property type="match status" value="1"/>
</dbReference>
<dbReference type="GO" id="GO:0005737">
    <property type="term" value="C:cytoplasm"/>
    <property type="evidence" value="ECO:0007669"/>
    <property type="project" value="UniProtKB-SubCell"/>
</dbReference>
<comment type="catalytic activity">
    <reaction evidence="4 7">
        <text>L-proline + NADP(+) = (S)-1-pyrroline-5-carboxylate + NADPH + 2 H(+)</text>
        <dbReference type="Rhea" id="RHEA:14109"/>
        <dbReference type="ChEBI" id="CHEBI:15378"/>
        <dbReference type="ChEBI" id="CHEBI:17388"/>
        <dbReference type="ChEBI" id="CHEBI:57783"/>
        <dbReference type="ChEBI" id="CHEBI:58349"/>
        <dbReference type="ChEBI" id="CHEBI:60039"/>
        <dbReference type="EC" id="1.5.1.2"/>
    </reaction>
</comment>
<evidence type="ECO:0000256" key="4">
    <source>
        <dbReference type="HAMAP-Rule" id="MF_01925"/>
    </source>
</evidence>
<keyword evidence="11" id="KW-1185">Reference proteome</keyword>
<dbReference type="Gene3D" id="3.40.50.720">
    <property type="entry name" value="NAD(P)-binding Rossmann-like Domain"/>
    <property type="match status" value="1"/>
</dbReference>
<feature type="binding site" evidence="6">
    <location>
        <begin position="15"/>
        <end position="20"/>
    </location>
    <ligand>
        <name>NADP(+)</name>
        <dbReference type="ChEBI" id="CHEBI:58349"/>
    </ligand>
</feature>
<evidence type="ECO:0000256" key="7">
    <source>
        <dbReference type="RuleBase" id="RU003903"/>
    </source>
</evidence>